<feature type="region of interest" description="Disordered" evidence="1">
    <location>
        <begin position="266"/>
        <end position="314"/>
    </location>
</feature>
<keyword evidence="2" id="KW-0812">Transmembrane</keyword>
<evidence type="ECO:0000256" key="2">
    <source>
        <dbReference type="SAM" id="Phobius"/>
    </source>
</evidence>
<feature type="transmembrane region" description="Helical" evidence="2">
    <location>
        <begin position="135"/>
        <end position="159"/>
    </location>
</feature>
<dbReference type="SUPFAM" id="SSF55811">
    <property type="entry name" value="Nudix"/>
    <property type="match status" value="1"/>
</dbReference>
<evidence type="ECO:0000313" key="3">
    <source>
        <dbReference type="EMBL" id="CAH3190646.1"/>
    </source>
</evidence>
<dbReference type="Gene3D" id="3.90.79.10">
    <property type="entry name" value="Nucleoside Triphosphate Pyrophosphohydrolase"/>
    <property type="match status" value="1"/>
</dbReference>
<dbReference type="Pfam" id="PF25969">
    <property type="entry name" value="NUDT9_N"/>
    <property type="match status" value="1"/>
</dbReference>
<dbReference type="EMBL" id="CALNXK010000897">
    <property type="protein sequence ID" value="CAH3190646.1"/>
    <property type="molecule type" value="Genomic_DNA"/>
</dbReference>
<evidence type="ECO:0000313" key="4">
    <source>
        <dbReference type="Proteomes" id="UP001159405"/>
    </source>
</evidence>
<dbReference type="Proteomes" id="UP001159405">
    <property type="component" value="Unassembled WGS sequence"/>
</dbReference>
<proteinExistence type="predicted"/>
<protein>
    <recommendedName>
        <fullName evidence="5">Transient receptor potential cation channel subfamily M member 2</fullName>
    </recommendedName>
</protein>
<dbReference type="InterPro" id="IPR015797">
    <property type="entry name" value="NUDIX_hydrolase-like_dom_sf"/>
</dbReference>
<keyword evidence="2" id="KW-1133">Transmembrane helix</keyword>
<evidence type="ECO:0000256" key="1">
    <source>
        <dbReference type="SAM" id="MobiDB-lite"/>
    </source>
</evidence>
<organism evidence="3 4">
    <name type="scientific">Porites lobata</name>
    <dbReference type="NCBI Taxonomy" id="104759"/>
    <lineage>
        <taxon>Eukaryota</taxon>
        <taxon>Metazoa</taxon>
        <taxon>Cnidaria</taxon>
        <taxon>Anthozoa</taxon>
        <taxon>Hexacorallia</taxon>
        <taxon>Scleractinia</taxon>
        <taxon>Fungiina</taxon>
        <taxon>Poritidae</taxon>
        <taxon>Porites</taxon>
    </lineage>
</organism>
<reference evidence="3 4" key="1">
    <citation type="submission" date="2022-05" db="EMBL/GenBank/DDBJ databases">
        <authorList>
            <consortium name="Genoscope - CEA"/>
            <person name="William W."/>
        </authorList>
    </citation>
    <scope>NUCLEOTIDE SEQUENCE [LARGE SCALE GENOMIC DNA]</scope>
</reference>
<keyword evidence="2" id="KW-0472">Membrane</keyword>
<sequence length="585" mass="66405">MLFWPCSSYVVLVRQDEIPSINQFILIIFLTTFMSEGVTNSNLHEPEMDVTLTISFRNNGNLCISSDRGFLALWNSSQAILATSTRVPSWSMASRFFFRPYFQAHGELFLDAPDIIENTATVFGTARKDSYGDTVVLFMTAIYLLVVNILLLNLLIAIFNNTYEKVQTNAKQIWKFERYNLVMEYKQRPVLVPPFIILNHVIYAIRFLYRCCVKKFSNRNGNQHAASKMTTSLRCYDNSAVVATLIITNFHLYLIQLLMPVPEAKESSSSTRPGLRLSPLATRPVKTASKDSSKKSSEEHITDVRARQSPHLKSNQQRTFVPDFLVAWQESFPGYDPPSYTAQGIQASSTWADPDIMDPSNSSLVIKFNCDENGINRRSYCRKIEVVDRLPRWKMDENKTIVQEKGKQVLEFLAIKSLKDVKWAMGLKRKSSKDGNKQGKNYLESMPVENPEANLEWEIPGGMIMVGDSVPEALTTSLRNTVVPSLKPMIAKDTLEGHLHTIIQSANEVVYKGYVDDPRNTDNAWLEAVVLNFHDDTRTALGDFEFEDKVGDCSVNWQEVSVQINVQPNLSFILHKVATLNNAFF</sequence>
<name>A0ABN8SIB5_9CNID</name>
<comment type="caution">
    <text evidence="3">The sequence shown here is derived from an EMBL/GenBank/DDBJ whole genome shotgun (WGS) entry which is preliminary data.</text>
</comment>
<dbReference type="PANTHER" id="PTHR13030">
    <property type="entry name" value="NUDIX HYDROLASE"/>
    <property type="match status" value="1"/>
</dbReference>
<dbReference type="InterPro" id="IPR039989">
    <property type="entry name" value="NUDT9"/>
</dbReference>
<feature type="compositionally biased region" description="Basic and acidic residues" evidence="1">
    <location>
        <begin position="288"/>
        <end position="306"/>
    </location>
</feature>
<dbReference type="PANTHER" id="PTHR13030:SF13">
    <property type="entry name" value="NUDIX HYDROLASE DOMAIN-CONTAINING PROTEIN"/>
    <property type="match status" value="1"/>
</dbReference>
<accession>A0ABN8SIB5</accession>
<feature type="transmembrane region" description="Helical" evidence="2">
    <location>
        <begin position="190"/>
        <end position="209"/>
    </location>
</feature>
<feature type="transmembrane region" description="Helical" evidence="2">
    <location>
        <begin position="238"/>
        <end position="259"/>
    </location>
</feature>
<evidence type="ECO:0008006" key="5">
    <source>
        <dbReference type="Google" id="ProtNLM"/>
    </source>
</evidence>
<gene>
    <name evidence="3" type="ORF">PLOB_00047766</name>
</gene>
<keyword evidence="4" id="KW-1185">Reference proteome</keyword>